<evidence type="ECO:0000313" key="2">
    <source>
        <dbReference type="EMBL" id="TDP63002.1"/>
    </source>
</evidence>
<dbReference type="Proteomes" id="UP000295361">
    <property type="component" value="Unassembled WGS sequence"/>
</dbReference>
<dbReference type="Pfam" id="PF13166">
    <property type="entry name" value="AAA_13"/>
    <property type="match status" value="1"/>
</dbReference>
<gene>
    <name evidence="2" type="ORF">DES47_1051</name>
</gene>
<comment type="caution">
    <text evidence="2">The sequence shown here is derived from an EMBL/GenBank/DDBJ whole genome shotgun (WGS) entry which is preliminary data.</text>
</comment>
<accession>A0A4R6QK40</accession>
<dbReference type="RefSeq" id="WP_133702203.1">
    <property type="nucleotide sequence ID" value="NZ_SNXS01000005.1"/>
</dbReference>
<reference evidence="2 3" key="1">
    <citation type="submission" date="2019-03" db="EMBL/GenBank/DDBJ databases">
        <title>Genomic Encyclopedia of Type Strains, Phase IV (KMG-IV): sequencing the most valuable type-strain genomes for metagenomic binning, comparative biology and taxonomic classification.</title>
        <authorList>
            <person name="Goeker M."/>
        </authorList>
    </citation>
    <scope>NUCLEOTIDE SEQUENCE [LARGE SCALE GENOMIC DNA]</scope>
    <source>
        <strain evidence="2 3">DSM 16998</strain>
    </source>
</reference>
<proteinExistence type="predicted"/>
<name>A0A4R6QK40_9BURK</name>
<sequence length="290" mass="31574">MLTGIQSLKGFGIFDEYSRPAGTHDFCDRNIIYGWNYSGKTTLSRLFHALDQRAPHPELAGCRFSLTGSDGTTITEANVAACTKTVRVFNSDFIADSLNWNGGAFRPILLLGEEAKDAQQKIDHFERVISRCAASAANRQRDAQAIDDSLSEAKTAAAKQIKTTLGIVEVFTAAHLSQLLTVISVLDDTVHSLPADKLASDLSLANSSAKDQLPLVHEVKFASGAAAVYGTARALFKQRPASLMSIESLRQQPLVASWVGQGLHLHENTDTCAFCRKRSINRVLEQRVLS</sequence>
<dbReference type="InterPro" id="IPR026866">
    <property type="entry name" value="CR006_AAA"/>
</dbReference>
<evidence type="ECO:0000259" key="1">
    <source>
        <dbReference type="Pfam" id="PF13166"/>
    </source>
</evidence>
<feature type="domain" description="Protein CR006 P-loop" evidence="1">
    <location>
        <begin position="11"/>
        <end position="278"/>
    </location>
</feature>
<dbReference type="AlphaFoldDB" id="A0A4R6QK40"/>
<protein>
    <submittedName>
        <fullName evidence="2">AAA domain-containing protein</fullName>
    </submittedName>
</protein>
<dbReference type="InParanoid" id="A0A4R6QK40"/>
<dbReference type="OrthoDB" id="9795565at2"/>
<keyword evidence="3" id="KW-1185">Reference proteome</keyword>
<organism evidence="2 3">
    <name type="scientific">Roseateles toxinivorans</name>
    <dbReference type="NCBI Taxonomy" id="270368"/>
    <lineage>
        <taxon>Bacteria</taxon>
        <taxon>Pseudomonadati</taxon>
        <taxon>Pseudomonadota</taxon>
        <taxon>Betaproteobacteria</taxon>
        <taxon>Burkholderiales</taxon>
        <taxon>Sphaerotilaceae</taxon>
        <taxon>Roseateles</taxon>
    </lineage>
</organism>
<evidence type="ECO:0000313" key="3">
    <source>
        <dbReference type="Proteomes" id="UP000295361"/>
    </source>
</evidence>
<dbReference type="EMBL" id="SNXS01000005">
    <property type="protein sequence ID" value="TDP63002.1"/>
    <property type="molecule type" value="Genomic_DNA"/>
</dbReference>